<sequence length="210" mass="23298">MNATSPIPVAPETIVYRQQLALHTLPKHPRLSTHYANRLRKLHPTLPPLTSLSCPKCENVSLHGRGSIRVGRQAIIKECYVCGAINSVPRPESRARGTFQSVRIARMKSNFGRQVPTTDRAVEKTIIQPLMPVEPLAAAVHQEPLPPTIIQPNNPLDARTVPKTSGSSSRRQKSKNGLQSMLQRNREREAREAQNKNANSSNLSLFLQGL</sequence>
<proteinExistence type="predicted"/>
<gene>
    <name evidence="2" type="ORF">RDB_LOCUS91687</name>
</gene>
<feature type="compositionally biased region" description="Polar residues" evidence="1">
    <location>
        <begin position="162"/>
        <end position="182"/>
    </location>
</feature>
<evidence type="ECO:0000313" key="3">
    <source>
        <dbReference type="Proteomes" id="UP000663827"/>
    </source>
</evidence>
<evidence type="ECO:0000256" key="1">
    <source>
        <dbReference type="SAM" id="MobiDB-lite"/>
    </source>
</evidence>
<organism evidence="2 3">
    <name type="scientific">Rhizoctonia solani</name>
    <dbReference type="NCBI Taxonomy" id="456999"/>
    <lineage>
        <taxon>Eukaryota</taxon>
        <taxon>Fungi</taxon>
        <taxon>Dikarya</taxon>
        <taxon>Basidiomycota</taxon>
        <taxon>Agaricomycotina</taxon>
        <taxon>Agaricomycetes</taxon>
        <taxon>Cantharellales</taxon>
        <taxon>Ceratobasidiaceae</taxon>
        <taxon>Rhizoctonia</taxon>
    </lineage>
</organism>
<dbReference type="Proteomes" id="UP000663827">
    <property type="component" value="Unassembled WGS sequence"/>
</dbReference>
<accession>A0A8H3I188</accession>
<feature type="region of interest" description="Disordered" evidence="1">
    <location>
        <begin position="146"/>
        <end position="210"/>
    </location>
</feature>
<feature type="compositionally biased region" description="Polar residues" evidence="1">
    <location>
        <begin position="200"/>
        <end position="210"/>
    </location>
</feature>
<dbReference type="AlphaFoldDB" id="A0A8H3I188"/>
<dbReference type="EMBL" id="CAJNJQ010001900">
    <property type="protein sequence ID" value="CAE7154065.1"/>
    <property type="molecule type" value="Genomic_DNA"/>
</dbReference>
<protein>
    <submittedName>
        <fullName evidence="2">Uncharacterized protein</fullName>
    </submittedName>
</protein>
<feature type="compositionally biased region" description="Basic and acidic residues" evidence="1">
    <location>
        <begin position="184"/>
        <end position="194"/>
    </location>
</feature>
<evidence type="ECO:0000313" key="2">
    <source>
        <dbReference type="EMBL" id="CAE7154065.1"/>
    </source>
</evidence>
<reference evidence="2" key="1">
    <citation type="submission" date="2021-01" db="EMBL/GenBank/DDBJ databases">
        <authorList>
            <person name="Kaushik A."/>
        </authorList>
    </citation>
    <scope>NUCLEOTIDE SEQUENCE</scope>
    <source>
        <strain evidence="2">AG5</strain>
    </source>
</reference>
<name>A0A8H3I188_9AGAM</name>
<comment type="caution">
    <text evidence="2">The sequence shown here is derived from an EMBL/GenBank/DDBJ whole genome shotgun (WGS) entry which is preliminary data.</text>
</comment>